<feature type="transmembrane region" description="Helical" evidence="1">
    <location>
        <begin position="104"/>
        <end position="122"/>
    </location>
</feature>
<sequence length="136" mass="15599">PRATLRRRSPPPEPPEPQVSSLLAALPSTALIFKPKPRRTLSPPRRWKLLFNEEGCLDAAGMIMRVQRGGVHPNIKGEVWEFLLGCYDPKSTTEQRNQLRQQRMFCFISLFICILLSSSHLSPFSSHYSFTFHYDA</sequence>
<keyword evidence="1" id="KW-1133">Transmembrane helix</keyword>
<organism evidence="2 3">
    <name type="scientific">Aegilops tauschii subsp. strangulata</name>
    <name type="common">Goatgrass</name>
    <dbReference type="NCBI Taxonomy" id="200361"/>
    <lineage>
        <taxon>Eukaryota</taxon>
        <taxon>Viridiplantae</taxon>
        <taxon>Streptophyta</taxon>
        <taxon>Embryophyta</taxon>
        <taxon>Tracheophyta</taxon>
        <taxon>Spermatophyta</taxon>
        <taxon>Magnoliopsida</taxon>
        <taxon>Liliopsida</taxon>
        <taxon>Poales</taxon>
        <taxon>Poaceae</taxon>
        <taxon>BOP clade</taxon>
        <taxon>Pooideae</taxon>
        <taxon>Triticodae</taxon>
        <taxon>Triticeae</taxon>
        <taxon>Triticinae</taxon>
        <taxon>Aegilops</taxon>
    </lineage>
</organism>
<keyword evidence="1" id="KW-0812">Transmembrane</keyword>
<reference evidence="3" key="2">
    <citation type="journal article" date="2017" name="Nat. Plants">
        <title>The Aegilops tauschii genome reveals multiple impacts of transposons.</title>
        <authorList>
            <person name="Zhao G."/>
            <person name="Zou C."/>
            <person name="Li K."/>
            <person name="Wang K."/>
            <person name="Li T."/>
            <person name="Gao L."/>
            <person name="Zhang X."/>
            <person name="Wang H."/>
            <person name="Yang Z."/>
            <person name="Liu X."/>
            <person name="Jiang W."/>
            <person name="Mao L."/>
            <person name="Kong X."/>
            <person name="Jiao Y."/>
            <person name="Jia J."/>
        </authorList>
    </citation>
    <scope>NUCLEOTIDE SEQUENCE [LARGE SCALE GENOMIC DNA]</scope>
    <source>
        <strain evidence="3">cv. AL8/78</strain>
    </source>
</reference>
<proteinExistence type="predicted"/>
<reference evidence="2" key="4">
    <citation type="submission" date="2019-03" db="UniProtKB">
        <authorList>
            <consortium name="EnsemblPlants"/>
        </authorList>
    </citation>
    <scope>IDENTIFICATION</scope>
</reference>
<evidence type="ECO:0000256" key="1">
    <source>
        <dbReference type="SAM" id="Phobius"/>
    </source>
</evidence>
<evidence type="ECO:0000313" key="3">
    <source>
        <dbReference type="Proteomes" id="UP000015105"/>
    </source>
</evidence>
<protein>
    <recommendedName>
        <fullName evidence="4">Rab-GAP TBC domain-containing protein</fullName>
    </recommendedName>
</protein>
<keyword evidence="1" id="KW-0472">Membrane</keyword>
<dbReference type="STRING" id="200361.A0A453R9E0"/>
<evidence type="ECO:0008006" key="4">
    <source>
        <dbReference type="Google" id="ProtNLM"/>
    </source>
</evidence>
<accession>A0A453R9E0</accession>
<dbReference type="AlphaFoldDB" id="A0A453R9E0"/>
<evidence type="ECO:0000313" key="2">
    <source>
        <dbReference type="EnsemblPlants" id="AET7Gv20512000.3"/>
    </source>
</evidence>
<dbReference type="InterPro" id="IPR035969">
    <property type="entry name" value="Rab-GAP_TBC_sf"/>
</dbReference>
<keyword evidence="3" id="KW-1185">Reference proteome</keyword>
<dbReference type="EnsemblPlants" id="AET7Gv20512000.3">
    <property type="protein sequence ID" value="AET7Gv20512000.3"/>
    <property type="gene ID" value="AET7Gv20512000"/>
</dbReference>
<reference evidence="2" key="3">
    <citation type="journal article" date="2017" name="Nature">
        <title>Genome sequence of the progenitor of the wheat D genome Aegilops tauschii.</title>
        <authorList>
            <person name="Luo M.C."/>
            <person name="Gu Y.Q."/>
            <person name="Puiu D."/>
            <person name="Wang H."/>
            <person name="Twardziok S.O."/>
            <person name="Deal K.R."/>
            <person name="Huo N."/>
            <person name="Zhu T."/>
            <person name="Wang L."/>
            <person name="Wang Y."/>
            <person name="McGuire P.E."/>
            <person name="Liu S."/>
            <person name="Long H."/>
            <person name="Ramasamy R.K."/>
            <person name="Rodriguez J.C."/>
            <person name="Van S.L."/>
            <person name="Yuan L."/>
            <person name="Wang Z."/>
            <person name="Xia Z."/>
            <person name="Xiao L."/>
            <person name="Anderson O.D."/>
            <person name="Ouyang S."/>
            <person name="Liang Y."/>
            <person name="Zimin A.V."/>
            <person name="Pertea G."/>
            <person name="Qi P."/>
            <person name="Bennetzen J.L."/>
            <person name="Dai X."/>
            <person name="Dawson M.W."/>
            <person name="Muller H.G."/>
            <person name="Kugler K."/>
            <person name="Rivarola-Duarte L."/>
            <person name="Spannagl M."/>
            <person name="Mayer K.F.X."/>
            <person name="Lu F.H."/>
            <person name="Bevan M.W."/>
            <person name="Leroy P."/>
            <person name="Li P."/>
            <person name="You F.M."/>
            <person name="Sun Q."/>
            <person name="Liu Z."/>
            <person name="Lyons E."/>
            <person name="Wicker T."/>
            <person name="Salzberg S.L."/>
            <person name="Devos K.M."/>
            <person name="Dvorak J."/>
        </authorList>
    </citation>
    <scope>NUCLEOTIDE SEQUENCE [LARGE SCALE GENOMIC DNA]</scope>
    <source>
        <strain evidence="2">cv. AL8/78</strain>
    </source>
</reference>
<dbReference type="Gramene" id="AET7Gv20512000.3">
    <property type="protein sequence ID" value="AET7Gv20512000.3"/>
    <property type="gene ID" value="AET7Gv20512000"/>
</dbReference>
<name>A0A453R9E0_AEGTS</name>
<reference evidence="2" key="5">
    <citation type="journal article" date="2021" name="G3 (Bethesda)">
        <title>Aegilops tauschii genome assembly Aet v5.0 features greater sequence contiguity and improved annotation.</title>
        <authorList>
            <person name="Wang L."/>
            <person name="Zhu T."/>
            <person name="Rodriguez J.C."/>
            <person name="Deal K.R."/>
            <person name="Dubcovsky J."/>
            <person name="McGuire P.E."/>
            <person name="Lux T."/>
            <person name="Spannagl M."/>
            <person name="Mayer K.F.X."/>
            <person name="Baldrich P."/>
            <person name="Meyers B.C."/>
            <person name="Huo N."/>
            <person name="Gu Y.Q."/>
            <person name="Zhou H."/>
            <person name="Devos K.M."/>
            <person name="Bennetzen J.L."/>
            <person name="Unver T."/>
            <person name="Budak H."/>
            <person name="Gulick P.J."/>
            <person name="Galiba G."/>
            <person name="Kalapos B."/>
            <person name="Nelson D.R."/>
            <person name="Li P."/>
            <person name="You F.M."/>
            <person name="Luo M.C."/>
            <person name="Dvorak J."/>
        </authorList>
    </citation>
    <scope>NUCLEOTIDE SEQUENCE [LARGE SCALE GENOMIC DNA]</scope>
    <source>
        <strain evidence="2">cv. AL8/78</strain>
    </source>
</reference>
<reference evidence="3" key="1">
    <citation type="journal article" date="2014" name="Science">
        <title>Ancient hybridizations among the ancestral genomes of bread wheat.</title>
        <authorList>
            <consortium name="International Wheat Genome Sequencing Consortium,"/>
            <person name="Marcussen T."/>
            <person name="Sandve S.R."/>
            <person name="Heier L."/>
            <person name="Spannagl M."/>
            <person name="Pfeifer M."/>
            <person name="Jakobsen K.S."/>
            <person name="Wulff B.B."/>
            <person name="Steuernagel B."/>
            <person name="Mayer K.F."/>
            <person name="Olsen O.A."/>
        </authorList>
    </citation>
    <scope>NUCLEOTIDE SEQUENCE [LARGE SCALE GENOMIC DNA]</scope>
    <source>
        <strain evidence="3">cv. AL8/78</strain>
    </source>
</reference>
<dbReference type="SUPFAM" id="SSF47923">
    <property type="entry name" value="Ypt/Rab-GAP domain of gyp1p"/>
    <property type="match status" value="1"/>
</dbReference>
<dbReference type="Proteomes" id="UP000015105">
    <property type="component" value="Chromosome 7D"/>
</dbReference>